<dbReference type="AlphaFoldDB" id="A0A1I4LDX4"/>
<organism evidence="2 3">
    <name type="scientific">Halanaerobium salsuginis</name>
    <dbReference type="NCBI Taxonomy" id="29563"/>
    <lineage>
        <taxon>Bacteria</taxon>
        <taxon>Bacillati</taxon>
        <taxon>Bacillota</taxon>
        <taxon>Clostridia</taxon>
        <taxon>Halanaerobiales</taxon>
        <taxon>Halanaerobiaceae</taxon>
        <taxon>Halanaerobium</taxon>
    </lineage>
</organism>
<dbReference type="PANTHER" id="PTHR20958">
    <property type="entry name" value="GLYCINE N-ACYLTRANSFERASE-LIKE PROTEIN"/>
    <property type="match status" value="1"/>
</dbReference>
<dbReference type="EMBL" id="FOTI01000040">
    <property type="protein sequence ID" value="SFL89212.1"/>
    <property type="molecule type" value="Genomic_DNA"/>
</dbReference>
<keyword evidence="3" id="KW-1185">Reference proteome</keyword>
<reference evidence="2 3" key="1">
    <citation type="submission" date="2016-10" db="EMBL/GenBank/DDBJ databases">
        <authorList>
            <person name="de Groot N.N."/>
        </authorList>
    </citation>
    <scope>NUCLEOTIDE SEQUENCE [LARGE SCALE GENOMIC DNA]</scope>
    <source>
        <strain evidence="2 3">ATCC 51327</strain>
    </source>
</reference>
<protein>
    <submittedName>
        <fullName evidence="2">FR47-like protein</fullName>
    </submittedName>
</protein>
<dbReference type="InterPro" id="IPR013653">
    <property type="entry name" value="GCN5-like_dom"/>
</dbReference>
<dbReference type="PANTHER" id="PTHR20958:SF6">
    <property type="entry name" value="GLYCINE N-ACYLTRANSFERASE-LIKE PROTEIN"/>
    <property type="match status" value="1"/>
</dbReference>
<dbReference type="InterPro" id="IPR016181">
    <property type="entry name" value="Acyl_CoA_acyltransferase"/>
</dbReference>
<dbReference type="OrthoDB" id="3185958at2"/>
<sequence>MAEFGFKRNKNYLSGNELKLAEFQKYLAQETEKNISSLGIIANYGLESCWRAGSSYLFSSLSDQLWGYPVSFSYQSCDSEEDLELARIEFKKLLQLCTEHLEYFASLTDWMLELLQKNYQLEWVLQTERFIFKKELNFSAEIAELQDLKPADAEFIFKHSHYQSFTSIPYIKERIAADCSAGIFLDQQLAAWGLTHDDGALGFIHVRPEFRQRGFAKLIVKKLIAAKQSMDKKVFLNVELGNKNARQLFTGLGFQLDRKISWAKLLNKSK</sequence>
<feature type="domain" description="N-acetyltransferase" evidence="1">
    <location>
        <begin position="143"/>
        <end position="270"/>
    </location>
</feature>
<proteinExistence type="predicted"/>
<dbReference type="Pfam" id="PF08445">
    <property type="entry name" value="FR47"/>
    <property type="match status" value="1"/>
</dbReference>
<dbReference type="SUPFAM" id="SSF55729">
    <property type="entry name" value="Acyl-CoA N-acyltransferases (Nat)"/>
    <property type="match status" value="1"/>
</dbReference>
<evidence type="ECO:0000313" key="2">
    <source>
        <dbReference type="EMBL" id="SFL89212.1"/>
    </source>
</evidence>
<accession>A0A1I4LDX4</accession>
<evidence type="ECO:0000313" key="3">
    <source>
        <dbReference type="Proteomes" id="UP000199006"/>
    </source>
</evidence>
<dbReference type="Proteomes" id="UP000199006">
    <property type="component" value="Unassembled WGS sequence"/>
</dbReference>
<dbReference type="STRING" id="29563.SAMN02983006_02293"/>
<dbReference type="GO" id="GO:0016747">
    <property type="term" value="F:acyltransferase activity, transferring groups other than amino-acyl groups"/>
    <property type="evidence" value="ECO:0007669"/>
    <property type="project" value="InterPro"/>
</dbReference>
<evidence type="ECO:0000259" key="1">
    <source>
        <dbReference type="PROSITE" id="PS51186"/>
    </source>
</evidence>
<name>A0A1I4LDX4_9FIRM</name>
<dbReference type="InterPro" id="IPR000182">
    <property type="entry name" value="GNAT_dom"/>
</dbReference>
<gene>
    <name evidence="2" type="ORF">SAMN02983006_02293</name>
</gene>
<dbReference type="InterPro" id="IPR053225">
    <property type="entry name" value="Acyl-CoA_N-acyltransferase"/>
</dbReference>
<dbReference type="RefSeq" id="WP_089862325.1">
    <property type="nucleotide sequence ID" value="NZ_FOTI01000040.1"/>
</dbReference>
<dbReference type="PROSITE" id="PS51186">
    <property type="entry name" value="GNAT"/>
    <property type="match status" value="1"/>
</dbReference>
<dbReference type="Gene3D" id="3.40.630.30">
    <property type="match status" value="1"/>
</dbReference>